<comment type="catalytic activity">
    <reaction evidence="3">
        <text>a long-chain fatty acid + ATP + CoA = a long-chain fatty acyl-CoA + AMP + diphosphate</text>
        <dbReference type="Rhea" id="RHEA:15421"/>
        <dbReference type="ChEBI" id="CHEBI:30616"/>
        <dbReference type="ChEBI" id="CHEBI:33019"/>
        <dbReference type="ChEBI" id="CHEBI:57287"/>
        <dbReference type="ChEBI" id="CHEBI:57560"/>
        <dbReference type="ChEBI" id="CHEBI:83139"/>
        <dbReference type="ChEBI" id="CHEBI:456215"/>
        <dbReference type="EC" id="6.2.1.3"/>
    </reaction>
    <physiologicalReaction direction="left-to-right" evidence="3">
        <dbReference type="Rhea" id="RHEA:15422"/>
    </physiologicalReaction>
</comment>
<keyword evidence="6" id="KW-1185">Reference proteome</keyword>
<dbReference type="RefSeq" id="WP_163112081.1">
    <property type="nucleotide sequence ID" value="NZ_JAAAWP010000007.1"/>
</dbReference>
<evidence type="ECO:0000256" key="3">
    <source>
        <dbReference type="ARBA" id="ARBA00024484"/>
    </source>
</evidence>
<sequence>MPLDMTANAKSTEVIESPLSMLYHWEKSRGDDVFLTQPIKGEYHDFTWKQVANLARRVATRLCEMSLPPGSRIGIFSKNCAEWFITDLGIMMAGHISVPIFSTAGPDTVQYVLQHADVQLLFVGKLDNTEQQVASIPSTYKTVAFPYPNIPATQQWNEFIDCEPLQASPVHDMNDVMTIIYTSGSTGQPKGVVHSYNTACWAARRSLDQLGINENDRTLSYLPLAHITERVLVELSSYYSGGKIHFVEDLATFQRDVAHCQPTLFISVPRLWTKFQMGVLAKMPQKKLDTLLKIPILNKIVAKKIRNGLGINNARLWASGSAPLAPAVIEWFAKIGINISEGWGMTENSAYGTGSVPFRHDKIGCIGKPYEGVDIRTSDEGEIQVLSPCNMIEYYREPEKTAEVFTEDGYLRTGDKGVIDSDGYVKITGRLKDIFKTAKGKYVTPAPIEAKFMENPVVEQVCVTGTNLPQPVALLVLSEEAQKKDKAAIEASLTKTFENINAKLESHQVMDRVVIMRNEWSIENDLLTPTLKVKRHVLEERFVDVIQGNYTKKLVWVDA</sequence>
<dbReference type="PROSITE" id="PS00455">
    <property type="entry name" value="AMP_BINDING"/>
    <property type="match status" value="1"/>
</dbReference>
<keyword evidence="2" id="KW-0067">ATP-binding</keyword>
<dbReference type="SUPFAM" id="SSF56801">
    <property type="entry name" value="Acetyl-CoA synthetase-like"/>
    <property type="match status" value="1"/>
</dbReference>
<dbReference type="InterPro" id="IPR020845">
    <property type="entry name" value="AMP-binding_CS"/>
</dbReference>
<dbReference type="InterPro" id="IPR000873">
    <property type="entry name" value="AMP-dep_synth/lig_dom"/>
</dbReference>
<dbReference type="PANTHER" id="PTHR43272">
    <property type="entry name" value="LONG-CHAIN-FATTY-ACID--COA LIGASE"/>
    <property type="match status" value="1"/>
</dbReference>
<dbReference type="InterPro" id="IPR042099">
    <property type="entry name" value="ANL_N_sf"/>
</dbReference>
<name>A0A6L9MWF9_9ALTE</name>
<dbReference type="Gene3D" id="3.40.50.12780">
    <property type="entry name" value="N-terminal domain of ligase-like"/>
    <property type="match status" value="1"/>
</dbReference>
<protein>
    <submittedName>
        <fullName evidence="5">AMP-binding protein</fullName>
    </submittedName>
</protein>
<evidence type="ECO:0000313" key="6">
    <source>
        <dbReference type="Proteomes" id="UP000478837"/>
    </source>
</evidence>
<proteinExistence type="predicted"/>
<evidence type="ECO:0000256" key="1">
    <source>
        <dbReference type="ARBA" id="ARBA00022741"/>
    </source>
</evidence>
<evidence type="ECO:0000259" key="4">
    <source>
        <dbReference type="Pfam" id="PF00501"/>
    </source>
</evidence>
<dbReference type="AlphaFoldDB" id="A0A6L9MWF9"/>
<organism evidence="5 6">
    <name type="scientific">Alteromonas hispanica</name>
    <dbReference type="NCBI Taxonomy" id="315421"/>
    <lineage>
        <taxon>Bacteria</taxon>
        <taxon>Pseudomonadati</taxon>
        <taxon>Pseudomonadota</taxon>
        <taxon>Gammaproteobacteria</taxon>
        <taxon>Alteromonadales</taxon>
        <taxon>Alteromonadaceae</taxon>
        <taxon>Alteromonas/Salinimonas group</taxon>
        <taxon>Alteromonas</taxon>
    </lineage>
</organism>
<evidence type="ECO:0000256" key="2">
    <source>
        <dbReference type="ARBA" id="ARBA00022840"/>
    </source>
</evidence>
<dbReference type="GO" id="GO:0004467">
    <property type="term" value="F:long-chain fatty acid-CoA ligase activity"/>
    <property type="evidence" value="ECO:0007669"/>
    <property type="project" value="UniProtKB-EC"/>
</dbReference>
<gene>
    <name evidence="5" type="ORF">GTW09_12020</name>
</gene>
<keyword evidence="1" id="KW-0547">Nucleotide-binding</keyword>
<dbReference type="EMBL" id="JAAAWP010000007">
    <property type="protein sequence ID" value="NDW22253.1"/>
    <property type="molecule type" value="Genomic_DNA"/>
</dbReference>
<dbReference type="Pfam" id="PF23562">
    <property type="entry name" value="AMP-binding_C_3"/>
    <property type="match status" value="1"/>
</dbReference>
<dbReference type="Pfam" id="PF00501">
    <property type="entry name" value="AMP-binding"/>
    <property type="match status" value="1"/>
</dbReference>
<accession>A0A6L9MWF9</accession>
<dbReference type="Proteomes" id="UP000478837">
    <property type="component" value="Unassembled WGS sequence"/>
</dbReference>
<dbReference type="GO" id="GO:0005524">
    <property type="term" value="F:ATP binding"/>
    <property type="evidence" value="ECO:0007669"/>
    <property type="project" value="UniProtKB-KW"/>
</dbReference>
<evidence type="ECO:0000313" key="5">
    <source>
        <dbReference type="EMBL" id="NDW22253.1"/>
    </source>
</evidence>
<dbReference type="GO" id="GO:0016020">
    <property type="term" value="C:membrane"/>
    <property type="evidence" value="ECO:0007669"/>
    <property type="project" value="TreeGrafter"/>
</dbReference>
<comment type="caution">
    <text evidence="5">The sequence shown here is derived from an EMBL/GenBank/DDBJ whole genome shotgun (WGS) entry which is preliminary data.</text>
</comment>
<feature type="domain" description="AMP-dependent synthetase/ligase" evidence="4">
    <location>
        <begin position="26"/>
        <end position="388"/>
    </location>
</feature>
<dbReference type="Gene3D" id="3.30.300.30">
    <property type="match status" value="1"/>
</dbReference>
<dbReference type="PANTHER" id="PTHR43272:SF33">
    <property type="entry name" value="AMP-BINDING DOMAIN-CONTAINING PROTEIN-RELATED"/>
    <property type="match status" value="1"/>
</dbReference>
<reference evidence="5 6" key="1">
    <citation type="submission" date="2020-01" db="EMBL/GenBank/DDBJ databases">
        <title>Genomes of bacteria type strains.</title>
        <authorList>
            <person name="Chen J."/>
            <person name="Zhu S."/>
            <person name="Yang J."/>
        </authorList>
    </citation>
    <scope>NUCLEOTIDE SEQUENCE [LARGE SCALE GENOMIC DNA]</scope>
    <source>
        <strain evidence="5 6">LMG 22958</strain>
    </source>
</reference>
<dbReference type="InterPro" id="IPR045851">
    <property type="entry name" value="AMP-bd_C_sf"/>
</dbReference>